<evidence type="ECO:0000313" key="12">
    <source>
        <dbReference type="Proteomes" id="UP000252631"/>
    </source>
</evidence>
<dbReference type="AlphaFoldDB" id="A0A336JXD3"/>
<dbReference type="OrthoDB" id="7339120at2"/>
<evidence type="ECO:0000256" key="3">
    <source>
        <dbReference type="ARBA" id="ARBA00022519"/>
    </source>
</evidence>
<keyword evidence="4 8" id="KW-0812">Transmembrane</keyword>
<dbReference type="Proteomes" id="UP000252631">
    <property type="component" value="Unassembled WGS sequence"/>
</dbReference>
<feature type="transmembrane region" description="Helical" evidence="8">
    <location>
        <begin position="502"/>
        <end position="528"/>
    </location>
</feature>
<dbReference type="Proteomes" id="UP000256343">
    <property type="component" value="Unassembled WGS sequence"/>
</dbReference>
<evidence type="ECO:0000256" key="6">
    <source>
        <dbReference type="ARBA" id="ARBA00023136"/>
    </source>
</evidence>
<dbReference type="InterPro" id="IPR004681">
    <property type="entry name" value="TRAP_DctM"/>
</dbReference>
<keyword evidence="5 8" id="KW-1133">Transmembrane helix</keyword>
<reference evidence="10 13" key="2">
    <citation type="submission" date="2018-07" db="EMBL/GenBank/DDBJ databases">
        <title>Genomic Encyclopedia of Archaeal and Bacterial Type Strains, Phase II (KMG-II): from individual species to whole genera.</title>
        <authorList>
            <person name="Goeker M."/>
        </authorList>
    </citation>
    <scope>NUCLEOTIDE SEQUENCE [LARGE SCALE GENOMIC DNA]</scope>
    <source>
        <strain evidence="10 13">JA575</strain>
    </source>
</reference>
<organism evidence="11 12">
    <name type="scientific">Rhodopseudomonas pentothenatexigens</name>
    <dbReference type="NCBI Taxonomy" id="999699"/>
    <lineage>
        <taxon>Bacteria</taxon>
        <taxon>Pseudomonadati</taxon>
        <taxon>Pseudomonadota</taxon>
        <taxon>Alphaproteobacteria</taxon>
        <taxon>Hyphomicrobiales</taxon>
        <taxon>Nitrobacteraceae</taxon>
        <taxon>Rhodopseudomonas</taxon>
    </lineage>
</organism>
<evidence type="ECO:0000256" key="7">
    <source>
        <dbReference type="RuleBase" id="RU369079"/>
    </source>
</evidence>
<dbReference type="PANTHER" id="PTHR33362:SF7">
    <property type="entry name" value="SLL1103 PROTEIN"/>
    <property type="match status" value="1"/>
</dbReference>
<feature type="transmembrane region" description="Helical" evidence="8">
    <location>
        <begin position="275"/>
        <end position="293"/>
    </location>
</feature>
<keyword evidence="2" id="KW-1003">Cell membrane</keyword>
<evidence type="ECO:0000313" key="10">
    <source>
        <dbReference type="EMBL" id="RED27283.1"/>
    </source>
</evidence>
<feature type="transmembrane region" description="Helical" evidence="8">
    <location>
        <begin position="388"/>
        <end position="406"/>
    </location>
</feature>
<keyword evidence="13" id="KW-1185">Reference proteome</keyword>
<feature type="transmembrane region" description="Helical" evidence="8">
    <location>
        <begin position="326"/>
        <end position="348"/>
    </location>
</feature>
<feature type="transmembrane region" description="Helical" evidence="8">
    <location>
        <begin position="60"/>
        <end position="82"/>
    </location>
</feature>
<dbReference type="EMBL" id="UFQQ01000027">
    <property type="protein sequence ID" value="SSW92939.1"/>
    <property type="molecule type" value="Genomic_DNA"/>
</dbReference>
<dbReference type="PANTHER" id="PTHR33362">
    <property type="entry name" value="SIALIC ACID TRAP TRANSPORTER PERMEASE PROTEIN SIAT-RELATED"/>
    <property type="match status" value="1"/>
</dbReference>
<sequence>MTALLIHYMAPIMFASLVVFLLLGYPVAFSLAANGLMFAFLGIELGLFRPDFLQALPDRVYGVMNNETLLAIPFFTFMGLVLERSGMAEDLLETIGQLFGSVRGGIAYAVVFVGALLAATTGVVAASVISMGLISLPIMLRYGYDRRVATGIIAASGTLAQIIPPSLVLIVMADQLGRSVGDMYEGAFIPGIVLSLLYASYIFLVTVFAPKAAPGLPLEAQTLREPETVRHPMMMPLAALSAGGAAYLLAVHWDLFAWSMPAFDKVGLSKLVMQAFWFVVLTAVLFRPFIGIIRTMTMSLYLVVIASTVAGIVTMSFTDVKAGADYIVLTMSVTVALSFVIAVLNRLLRLKLLSKLAEQVVFVMVPPLGLIFLVLGTIFIGVATPTEGGAMGAAGAMLLALAKRRLTFDLTRQATESTAKLTAFVVMILVGARVFSLTFYGVDGHRWVEELLVSLPGGQLGFLIFVNVFVFVLAFFLDFFELAFIVIPLLGPAAEKLGIDLIWFGVIMAVNMQTSFMHPPFGFALFYLRSVAPKVPYIDRVSGKQMAPVTTGQIYWGSVPFVVIQLIMVALVIAFPAMVMHYKGIASTIDPSKVKIDIPQIEMPQIDLGPPKF</sequence>
<feature type="transmembrane region" description="Helical" evidence="8">
    <location>
        <begin position="31"/>
        <end position="48"/>
    </location>
</feature>
<evidence type="ECO:0000259" key="9">
    <source>
        <dbReference type="Pfam" id="PF06808"/>
    </source>
</evidence>
<feature type="domain" description="TRAP C4-dicarboxylate transport system permease DctM subunit" evidence="9">
    <location>
        <begin position="298"/>
        <end position="578"/>
    </location>
</feature>
<accession>A0A336JXD3</accession>
<feature type="transmembrane region" description="Helical" evidence="8">
    <location>
        <begin position="554"/>
        <end position="575"/>
    </location>
</feature>
<feature type="transmembrane region" description="Helical" evidence="8">
    <location>
        <begin position="462"/>
        <end position="490"/>
    </location>
</feature>
<keyword evidence="3 7" id="KW-0997">Cell inner membrane</keyword>
<comment type="function">
    <text evidence="7">Part of the tripartite ATP-independent periplasmic (TRAP) transport system.</text>
</comment>
<feature type="transmembrane region" description="Helical" evidence="8">
    <location>
        <begin position="148"/>
        <end position="172"/>
    </location>
</feature>
<evidence type="ECO:0000256" key="1">
    <source>
        <dbReference type="ARBA" id="ARBA00004429"/>
    </source>
</evidence>
<feature type="transmembrane region" description="Helical" evidence="8">
    <location>
        <begin position="300"/>
        <end position="320"/>
    </location>
</feature>
<dbReference type="GO" id="GO:0005886">
    <property type="term" value="C:plasma membrane"/>
    <property type="evidence" value="ECO:0007669"/>
    <property type="project" value="UniProtKB-SubCell"/>
</dbReference>
<name>A0A336JXD3_9BRAD</name>
<proteinExistence type="predicted"/>
<feature type="transmembrane region" description="Helical" evidence="8">
    <location>
        <begin position="418"/>
        <end position="442"/>
    </location>
</feature>
<feature type="transmembrane region" description="Helical" evidence="8">
    <location>
        <begin position="5"/>
        <end position="25"/>
    </location>
</feature>
<dbReference type="InterPro" id="IPR010656">
    <property type="entry name" value="DctM"/>
</dbReference>
<keyword evidence="7" id="KW-0813">Transport</keyword>
<evidence type="ECO:0000256" key="4">
    <source>
        <dbReference type="ARBA" id="ARBA00022692"/>
    </source>
</evidence>
<dbReference type="RefSeq" id="WP_114360358.1">
    <property type="nucleotide sequence ID" value="NZ_QRDT01000027.1"/>
</dbReference>
<reference evidence="11 12" key="1">
    <citation type="submission" date="2017-08" db="EMBL/GenBank/DDBJ databases">
        <authorList>
            <person name="de Groot N.N."/>
        </authorList>
    </citation>
    <scope>NUCLEOTIDE SEQUENCE [LARGE SCALE GENOMIC DNA]</scope>
    <source>
        <strain evidence="11 12">JA575</strain>
    </source>
</reference>
<feature type="transmembrane region" description="Helical" evidence="8">
    <location>
        <begin position="234"/>
        <end position="255"/>
    </location>
</feature>
<evidence type="ECO:0000256" key="5">
    <source>
        <dbReference type="ARBA" id="ARBA00022989"/>
    </source>
</evidence>
<evidence type="ECO:0000313" key="11">
    <source>
        <dbReference type="EMBL" id="SSW92939.1"/>
    </source>
</evidence>
<feature type="transmembrane region" description="Helical" evidence="8">
    <location>
        <begin position="106"/>
        <end position="136"/>
    </location>
</feature>
<gene>
    <name evidence="10" type="ORF">BJ125_12722</name>
    <name evidence="11" type="ORF">SAMN05892882_12722</name>
</gene>
<evidence type="ECO:0000313" key="13">
    <source>
        <dbReference type="Proteomes" id="UP000256343"/>
    </source>
</evidence>
<evidence type="ECO:0000256" key="8">
    <source>
        <dbReference type="SAM" id="Phobius"/>
    </source>
</evidence>
<dbReference type="Pfam" id="PF06808">
    <property type="entry name" value="DctM"/>
    <property type="match status" value="1"/>
</dbReference>
<evidence type="ECO:0000256" key="2">
    <source>
        <dbReference type="ARBA" id="ARBA00022475"/>
    </source>
</evidence>
<keyword evidence="6 8" id="KW-0472">Membrane</keyword>
<comment type="subcellular location">
    <subcellularLocation>
        <location evidence="1 7">Cell inner membrane</location>
        <topology evidence="1 7">Multi-pass membrane protein</topology>
    </subcellularLocation>
</comment>
<dbReference type="EMBL" id="QRDT01000027">
    <property type="protein sequence ID" value="RED27283.1"/>
    <property type="molecule type" value="Genomic_DNA"/>
</dbReference>
<dbReference type="GO" id="GO:0022857">
    <property type="term" value="F:transmembrane transporter activity"/>
    <property type="evidence" value="ECO:0007669"/>
    <property type="project" value="UniProtKB-UniRule"/>
</dbReference>
<feature type="transmembrane region" description="Helical" evidence="8">
    <location>
        <begin position="192"/>
        <end position="213"/>
    </location>
</feature>
<feature type="transmembrane region" description="Helical" evidence="8">
    <location>
        <begin position="360"/>
        <end position="382"/>
    </location>
</feature>
<protein>
    <submittedName>
        <fullName evidence="11">Tripartite ATP-independent transporter DctM subunit</fullName>
    </submittedName>
</protein>